<evidence type="ECO:0000313" key="4">
    <source>
        <dbReference type="Proteomes" id="UP000005019"/>
    </source>
</evidence>
<evidence type="ECO:0000313" key="3">
    <source>
        <dbReference type="EMBL" id="EGK71555.1"/>
    </source>
</evidence>
<comment type="caution">
    <text evidence="2">The sequence shown here is derived from an EMBL/GenBank/DDBJ whole genome shotgun (WGS) entry which is preliminary data.</text>
</comment>
<dbReference type="STRING" id="1000565.METUNv1_02059"/>
<organism evidence="2 4">
    <name type="scientific">Methyloversatilis universalis (strain ATCC BAA-1314 / DSM 25237 / JCM 13912 / CCUG 52030 / FAM5)</name>
    <dbReference type="NCBI Taxonomy" id="1000565"/>
    <lineage>
        <taxon>Bacteria</taxon>
        <taxon>Pseudomonadati</taxon>
        <taxon>Pseudomonadota</taxon>
        <taxon>Betaproteobacteria</taxon>
        <taxon>Nitrosomonadales</taxon>
        <taxon>Sterolibacteriaceae</taxon>
        <taxon>Methyloversatilis</taxon>
    </lineage>
</organism>
<proteinExistence type="predicted"/>
<sequence length="105" mass="12283">MPCDQRSRCLRTPDTTKVRQVAFFRGKRGDAESHTERMKRRIDSTEGKRMIAARFATVEPVFGNLRHNKRLARFTLRGRTKVDGQWKLYCLVHNIEKLGHHGYAN</sequence>
<dbReference type="Proteomes" id="UP000005019">
    <property type="component" value="Unassembled WGS sequence"/>
</dbReference>
<evidence type="ECO:0000313" key="2">
    <source>
        <dbReference type="EMBL" id="EGK71492.1"/>
    </source>
</evidence>
<dbReference type="EMBL" id="AFHG01000050">
    <property type="protein sequence ID" value="EGK71492.1"/>
    <property type="molecule type" value="Genomic_DNA"/>
</dbReference>
<dbReference type="Pfam" id="PF13751">
    <property type="entry name" value="DDE_Tnp_1_6"/>
    <property type="match status" value="1"/>
</dbReference>
<dbReference type="InterPro" id="IPR025668">
    <property type="entry name" value="Tnp_DDE_dom"/>
</dbReference>
<accession>F5RD21</accession>
<reference evidence="2 4" key="1">
    <citation type="journal article" date="2011" name="J. Bacteriol.">
        <title>Genome sequence of Methyloversatilis universalis FAM5T, a methylotrophic representative of the order Rhodocyclales.</title>
        <authorList>
            <person name="Kittichotirat W."/>
            <person name="Good N.M."/>
            <person name="Hall R."/>
            <person name="Bringel F."/>
            <person name="Lajus A."/>
            <person name="Medigue C."/>
            <person name="Smalley N.E."/>
            <person name="Beck D."/>
            <person name="Bumgarner R."/>
            <person name="Vuilleumier S."/>
            <person name="Kalyuzhnaya M.G."/>
        </authorList>
    </citation>
    <scope>NUCLEOTIDE SEQUENCE [LARGE SCALE GENOMIC DNA]</scope>
    <source>
        <strain evidence="4">ATCC BAA-1314 / JCM 13912 / FAM5</strain>
        <strain evidence="2">FAM5</strain>
    </source>
</reference>
<dbReference type="eggNOG" id="COG3666">
    <property type="taxonomic scope" value="Bacteria"/>
</dbReference>
<dbReference type="EMBL" id="AFHG01000049">
    <property type="protein sequence ID" value="EGK71555.1"/>
    <property type="molecule type" value="Genomic_DNA"/>
</dbReference>
<evidence type="ECO:0000259" key="1">
    <source>
        <dbReference type="Pfam" id="PF13751"/>
    </source>
</evidence>
<name>F5RD21_METUF</name>
<dbReference type="PANTHER" id="PTHR33408">
    <property type="entry name" value="TRANSPOSASE"/>
    <property type="match status" value="1"/>
</dbReference>
<gene>
    <name evidence="3" type="ORF">METUNv1_02059</name>
    <name evidence="2" type="ORF">METUNv1_02179</name>
</gene>
<dbReference type="AlphaFoldDB" id="F5RD21"/>
<feature type="domain" description="Transposase DDE" evidence="1">
    <location>
        <begin position="3"/>
        <end position="98"/>
    </location>
</feature>
<keyword evidence="4" id="KW-1185">Reference proteome</keyword>
<protein>
    <submittedName>
        <fullName evidence="2">Transposase</fullName>
    </submittedName>
</protein>